<protein>
    <submittedName>
        <fullName evidence="2">Uncharacterized protein</fullName>
    </submittedName>
</protein>
<dbReference type="EMBL" id="VMBB01000021">
    <property type="protein sequence ID" value="MDR8261621.1"/>
    <property type="molecule type" value="Genomic_DNA"/>
</dbReference>
<feature type="coiled-coil region" evidence="1">
    <location>
        <begin position="43"/>
        <end position="70"/>
    </location>
</feature>
<gene>
    <name evidence="2" type="ORF">FPK87_14280</name>
</gene>
<sequence length="101" mass="11941">MNTQEFIEQITQELESENENSVFIKWVDEILTKICNIAVYETHKAFEESLNQKDAEIKRLESRQNQLEMALVMVDEHFKLNGLDKLMPRVHDEVKQALSFE</sequence>
<dbReference type="AlphaFoldDB" id="A0ABD5DCI0"/>
<reference evidence="2" key="1">
    <citation type="submission" date="2019-07" db="EMBL/GenBank/DDBJ databases">
        <title>Biological characteristics of mucoid Acinetobacter baumannii from a general hospital in China.</title>
        <authorList>
            <person name="Hua X."/>
            <person name="Yu Y."/>
        </authorList>
    </citation>
    <scope>NUCLEOTIDE SEQUENCE [LARGE SCALE GENOMIC DNA]</scope>
    <source>
        <strain evidence="2">N41</strain>
    </source>
</reference>
<accession>A0ABD5DCI0</accession>
<evidence type="ECO:0000256" key="1">
    <source>
        <dbReference type="SAM" id="Coils"/>
    </source>
</evidence>
<keyword evidence="1" id="KW-0175">Coiled coil</keyword>
<evidence type="ECO:0000313" key="2">
    <source>
        <dbReference type="EMBL" id="MDR8261621.1"/>
    </source>
</evidence>
<dbReference type="RefSeq" id="WP_004716592.1">
    <property type="nucleotide sequence ID" value="NZ_CP110465.1"/>
</dbReference>
<proteinExistence type="predicted"/>
<organism evidence="2">
    <name type="scientific">Acinetobacter baumannii</name>
    <dbReference type="NCBI Taxonomy" id="470"/>
    <lineage>
        <taxon>Bacteria</taxon>
        <taxon>Pseudomonadati</taxon>
        <taxon>Pseudomonadota</taxon>
        <taxon>Gammaproteobacteria</taxon>
        <taxon>Moraxellales</taxon>
        <taxon>Moraxellaceae</taxon>
        <taxon>Acinetobacter</taxon>
        <taxon>Acinetobacter calcoaceticus/baumannii complex</taxon>
    </lineage>
</organism>
<name>A0ABD5DCI0_ACIBA</name>
<comment type="caution">
    <text evidence="2">The sequence shown here is derived from an EMBL/GenBank/DDBJ whole genome shotgun (WGS) entry which is preliminary data.</text>
</comment>